<sequence length="144" mass="15296">MPKRALPSIFDAASIRRSGLPMIVNCAGSFRSTLRGIGCRAASAVSSPKLAVRPDGCVILPAATLQSTARTSHFAAAALTSIARADAPASRIGVHRSLRLDEPPVVFTPKSRVNLRTIQTARRLISPSSSGRNQRSSTMLCWSL</sequence>
<evidence type="ECO:0000313" key="2">
    <source>
        <dbReference type="Proteomes" id="UP000789752"/>
    </source>
</evidence>
<comment type="caution">
    <text evidence="1">The sequence shown here is derived from an EMBL/GenBank/DDBJ whole genome shotgun (WGS) entry which is preliminary data.</text>
</comment>
<evidence type="ECO:0000313" key="1">
    <source>
        <dbReference type="EMBL" id="CAG4925359.1"/>
    </source>
</evidence>
<dbReference type="Proteomes" id="UP000789752">
    <property type="component" value="Unassembled WGS sequence"/>
</dbReference>
<accession>A0ABM8UB59</accession>
<keyword evidence="2" id="KW-1185">Reference proteome</keyword>
<protein>
    <recommendedName>
        <fullName evidence="3">FAD dependent oxidoreductase</fullName>
    </recommendedName>
</protein>
<name>A0ABM8UB59_9BURK</name>
<reference evidence="1 2" key="1">
    <citation type="submission" date="2021-04" db="EMBL/GenBank/DDBJ databases">
        <authorList>
            <person name="Vanwijnsberghe S."/>
        </authorList>
    </citation>
    <scope>NUCLEOTIDE SEQUENCE [LARGE SCALE GENOMIC DNA]</scope>
    <source>
        <strain evidence="1 2">LMG 32171</strain>
    </source>
</reference>
<organism evidence="1 2">
    <name type="scientific">Paraburkholderia gardini</name>
    <dbReference type="NCBI Taxonomy" id="2823469"/>
    <lineage>
        <taxon>Bacteria</taxon>
        <taxon>Pseudomonadati</taxon>
        <taxon>Pseudomonadota</taxon>
        <taxon>Betaproteobacteria</taxon>
        <taxon>Burkholderiales</taxon>
        <taxon>Burkholderiaceae</taxon>
        <taxon>Paraburkholderia</taxon>
    </lineage>
</organism>
<dbReference type="EMBL" id="CAJQYY010000047">
    <property type="protein sequence ID" value="CAG4925359.1"/>
    <property type="molecule type" value="Genomic_DNA"/>
</dbReference>
<gene>
    <name evidence="1" type="ORF">R54767_05187</name>
</gene>
<evidence type="ECO:0008006" key="3">
    <source>
        <dbReference type="Google" id="ProtNLM"/>
    </source>
</evidence>
<proteinExistence type="predicted"/>